<feature type="transmembrane region" description="Helical" evidence="1">
    <location>
        <begin position="51"/>
        <end position="70"/>
    </location>
</feature>
<organism evidence="2 3">
    <name type="scientific">Vibrio mimicus</name>
    <dbReference type="NCBI Taxonomy" id="674"/>
    <lineage>
        <taxon>Bacteria</taxon>
        <taxon>Pseudomonadati</taxon>
        <taxon>Pseudomonadota</taxon>
        <taxon>Gammaproteobacteria</taxon>
        <taxon>Vibrionales</taxon>
        <taxon>Vibrionaceae</taxon>
        <taxon>Vibrio</taxon>
    </lineage>
</organism>
<keyword evidence="1" id="KW-0812">Transmembrane</keyword>
<dbReference type="STRING" id="674.VM_07050"/>
<keyword evidence="3" id="KW-1185">Reference proteome</keyword>
<proteinExistence type="predicted"/>
<dbReference type="AlphaFoldDB" id="A0A2J9UWD5"/>
<keyword evidence="1" id="KW-1133">Transmembrane helix</keyword>
<evidence type="ECO:0000313" key="2">
    <source>
        <dbReference type="EMBL" id="PNM55832.1"/>
    </source>
</evidence>
<dbReference type="Proteomes" id="UP000053748">
    <property type="component" value="Unassembled WGS sequence"/>
</dbReference>
<sequence>MEKFLKIIRKKHPFLWGALIFFVQIILYLLGLRDDGSGYESRHWIDSNSPWYVHFSVAMIGIALMAYSQAPHSKLGRLGKPIYRFILWVLRQKRSIKQHR</sequence>
<evidence type="ECO:0000313" key="3">
    <source>
        <dbReference type="Proteomes" id="UP000053748"/>
    </source>
</evidence>
<protein>
    <submittedName>
        <fullName evidence="2">Uncharacterized protein</fullName>
    </submittedName>
</protein>
<comment type="caution">
    <text evidence="2">The sequence shown here is derived from an EMBL/GenBank/DDBJ whole genome shotgun (WGS) entry which is preliminary data.</text>
</comment>
<feature type="transmembrane region" description="Helical" evidence="1">
    <location>
        <begin position="12"/>
        <end position="31"/>
    </location>
</feature>
<dbReference type="EMBL" id="LOSJ02000002">
    <property type="protein sequence ID" value="PNM55832.1"/>
    <property type="molecule type" value="Genomic_DNA"/>
</dbReference>
<reference evidence="2" key="1">
    <citation type="submission" date="2017-12" db="EMBL/GenBank/DDBJ databases">
        <title>FDA dAtabase for Regulatory Grade micrObial Sequences (FDA-ARGOS): Supporting development and validation of Infectious Disease Dx tests.</title>
        <authorList>
            <person name="Hoffmann M."/>
            <person name="Allard M."/>
            <person name="Evans P."/>
            <person name="Brown E."/>
            <person name="Tallon L.J."/>
            <person name="Sadzewicz L."/>
            <person name="Sengamalay N."/>
            <person name="Ott S."/>
            <person name="Godinez A."/>
            <person name="Nagaraj S."/>
            <person name="Vavikolanu K."/>
            <person name="Aluvathingal J."/>
            <person name="Nadendla S."/>
            <person name="Hobson J."/>
            <person name="Sichtig H."/>
        </authorList>
    </citation>
    <scope>NUCLEOTIDE SEQUENCE [LARGE SCALE GENOMIC DNA]</scope>
    <source>
        <strain evidence="2">FDAARGOS_113</strain>
    </source>
</reference>
<name>A0A2J9UWD5_VIBMI</name>
<evidence type="ECO:0000256" key="1">
    <source>
        <dbReference type="SAM" id="Phobius"/>
    </source>
</evidence>
<accession>A0A2J9UWD5</accession>
<gene>
    <name evidence="2" type="ORF">AL544_006975</name>
</gene>
<keyword evidence="1" id="KW-0472">Membrane</keyword>